<dbReference type="GO" id="GO:0005948">
    <property type="term" value="C:acetolactate synthase complex"/>
    <property type="evidence" value="ECO:0007669"/>
    <property type="project" value="TreeGrafter"/>
</dbReference>
<proteinExistence type="inferred from homology"/>
<dbReference type="InterPro" id="IPR029061">
    <property type="entry name" value="THDP-binding"/>
</dbReference>
<comment type="similarity">
    <text evidence="1 3">Belongs to the TPP enzyme family.</text>
</comment>
<protein>
    <submittedName>
        <fullName evidence="7">Acetolactate synthase-1/2/3 large subunit</fullName>
        <ecNumber evidence="7">2.2.1.6</ecNumber>
    </submittedName>
</protein>
<feature type="domain" description="Thiamine pyrophosphate enzyme N-terminal TPP-binding" evidence="6">
    <location>
        <begin position="4"/>
        <end position="108"/>
    </location>
</feature>
<dbReference type="GO" id="GO:0000287">
    <property type="term" value="F:magnesium ion binding"/>
    <property type="evidence" value="ECO:0007669"/>
    <property type="project" value="InterPro"/>
</dbReference>
<dbReference type="Gene3D" id="3.40.50.970">
    <property type="match status" value="2"/>
</dbReference>
<dbReference type="SUPFAM" id="SSF52467">
    <property type="entry name" value="DHS-like NAD/FAD-binding domain"/>
    <property type="match status" value="1"/>
</dbReference>
<evidence type="ECO:0000313" key="7">
    <source>
        <dbReference type="EMBL" id="MBB6041219.1"/>
    </source>
</evidence>
<dbReference type="GeneID" id="85014735"/>
<dbReference type="Pfam" id="PF02775">
    <property type="entry name" value="TPP_enzyme_C"/>
    <property type="match status" value="1"/>
</dbReference>
<dbReference type="InterPro" id="IPR012001">
    <property type="entry name" value="Thiamin_PyroP_enz_TPP-bd_dom"/>
</dbReference>
<evidence type="ECO:0000313" key="8">
    <source>
        <dbReference type="Proteomes" id="UP000522163"/>
    </source>
</evidence>
<dbReference type="Gene3D" id="3.40.50.1220">
    <property type="entry name" value="TPP-binding domain"/>
    <property type="match status" value="1"/>
</dbReference>
<feature type="domain" description="Thiamine pyrophosphate enzyme central" evidence="4">
    <location>
        <begin position="263"/>
        <end position="399"/>
    </location>
</feature>
<dbReference type="SUPFAM" id="SSF52518">
    <property type="entry name" value="Thiamin diphosphate-binding fold (THDP-binding)"/>
    <property type="match status" value="2"/>
</dbReference>
<evidence type="ECO:0000259" key="5">
    <source>
        <dbReference type="Pfam" id="PF02775"/>
    </source>
</evidence>
<dbReference type="PANTHER" id="PTHR18968">
    <property type="entry name" value="THIAMINE PYROPHOSPHATE ENZYMES"/>
    <property type="match status" value="1"/>
</dbReference>
<reference evidence="7 8" key="1">
    <citation type="submission" date="2020-08" db="EMBL/GenBank/DDBJ databases">
        <title>Genomic Encyclopedia of Type Strains, Phase IV (KMG-IV): sequencing the most valuable type-strain genomes for metagenomic binning, comparative biology and taxonomic classification.</title>
        <authorList>
            <person name="Goeker M."/>
        </authorList>
    </citation>
    <scope>NUCLEOTIDE SEQUENCE [LARGE SCALE GENOMIC DNA]</scope>
    <source>
        <strain evidence="7 8">DSM 17245</strain>
    </source>
</reference>
<organism evidence="7 8">
    <name type="scientific">Oribacterium sinus</name>
    <dbReference type="NCBI Taxonomy" id="237576"/>
    <lineage>
        <taxon>Bacteria</taxon>
        <taxon>Bacillati</taxon>
        <taxon>Bacillota</taxon>
        <taxon>Clostridia</taxon>
        <taxon>Lachnospirales</taxon>
        <taxon>Lachnospiraceae</taxon>
        <taxon>Oribacterium</taxon>
    </lineage>
</organism>
<feature type="domain" description="Thiamine pyrophosphate enzyme TPP-binding" evidence="5">
    <location>
        <begin position="497"/>
        <end position="678"/>
    </location>
</feature>
<dbReference type="CDD" id="cd00568">
    <property type="entry name" value="TPP_enzymes"/>
    <property type="match status" value="1"/>
</dbReference>
<dbReference type="GO" id="GO:0009099">
    <property type="term" value="P:L-valine biosynthetic process"/>
    <property type="evidence" value="ECO:0007669"/>
    <property type="project" value="TreeGrafter"/>
</dbReference>
<sequence>MKIRVADYIAQKCYSMGLSRNFSVVGGGAMHLNDALGHHKGIKTLYQHHEQACAMAAESYARIHNVPGIVCVTSGPGGTNAITGVAGAYLDSIPMLVLSGQVRHDNTARWSGRALRAMGDQEFDILQSVSCMCKYSEMLIDPYRVRYAIEKAIYLCQTGRPGPCWLDVPVDVQGFMVEEEDLLGFSPESYEAGGDGWADGRVKDSHPETATALRRYFASDAEKEALLKALSSEKNPHILEEDRTEKKEKTGIQNWQDFLPLAKEVLEKIRSSEHPIFYTGNGIRIAGAESLFLECAEKLGIPVVLGWNAPDIFPTTHPLNAGRPGGRGDRPGNLAVQNADVILSIGSRLNIRQVGYSFWEWAPKAYVMQNDIDLEEIAKPSVHCDLALHGDAKALLEALLHLLKQEEKLPLFAGGKGISREKAKGFVREDAAEKILAEKQDEKLSWLDTIRFYQANYPTVLPEYLEERKGELTNVYALVEKLSERASEDQITVVGNGSPCVAGGQSYIIKKGTRFISQDGVASMGYGLPAAIGAYYGVVDFTEEEKKRLSEDPYWKGKGEIYPPYQGKDILLMTGDGSIQMNLQELQTIIHHQMPIKIFVVNNGGYHSIRQTQNSFFGKPLVGIGVDSGVEGCDLSFPNLEKLAHAYGYPYVSIKENAELEQGIEKTLGQSGPVICEVFVSMEQQFLPKSSAKRDAEGNLFSPPLEDMAPFLPEEEMEMLMLYPRKK</sequence>
<name>A0A7W9SFG5_9FIRM</name>
<keyword evidence="2 3" id="KW-0786">Thiamine pyrophosphate</keyword>
<dbReference type="GO" id="GO:0030976">
    <property type="term" value="F:thiamine pyrophosphate binding"/>
    <property type="evidence" value="ECO:0007669"/>
    <property type="project" value="InterPro"/>
</dbReference>
<dbReference type="InterPro" id="IPR029035">
    <property type="entry name" value="DHS-like_NAD/FAD-binding_dom"/>
</dbReference>
<dbReference type="RefSeq" id="WP_183683811.1">
    <property type="nucleotide sequence ID" value="NZ_JACHHH010000005.1"/>
</dbReference>
<comment type="caution">
    <text evidence="7">The sequence shown here is derived from an EMBL/GenBank/DDBJ whole genome shotgun (WGS) entry which is preliminary data.</text>
</comment>
<dbReference type="Pfam" id="PF02776">
    <property type="entry name" value="TPP_enzyme_N"/>
    <property type="match status" value="1"/>
</dbReference>
<dbReference type="AlphaFoldDB" id="A0A7W9SFG5"/>
<evidence type="ECO:0000259" key="4">
    <source>
        <dbReference type="Pfam" id="PF00205"/>
    </source>
</evidence>
<evidence type="ECO:0000256" key="1">
    <source>
        <dbReference type="ARBA" id="ARBA00007812"/>
    </source>
</evidence>
<dbReference type="EMBL" id="JACHHH010000005">
    <property type="protein sequence ID" value="MBB6041219.1"/>
    <property type="molecule type" value="Genomic_DNA"/>
</dbReference>
<evidence type="ECO:0000256" key="2">
    <source>
        <dbReference type="ARBA" id="ARBA00023052"/>
    </source>
</evidence>
<dbReference type="GO" id="GO:0009097">
    <property type="term" value="P:isoleucine biosynthetic process"/>
    <property type="evidence" value="ECO:0007669"/>
    <property type="project" value="TreeGrafter"/>
</dbReference>
<dbReference type="InterPro" id="IPR011766">
    <property type="entry name" value="TPP_enzyme_TPP-bd"/>
</dbReference>
<dbReference type="Proteomes" id="UP000522163">
    <property type="component" value="Unassembled WGS sequence"/>
</dbReference>
<evidence type="ECO:0000259" key="6">
    <source>
        <dbReference type="Pfam" id="PF02776"/>
    </source>
</evidence>
<dbReference type="Pfam" id="PF00205">
    <property type="entry name" value="TPP_enzyme_M"/>
    <property type="match status" value="1"/>
</dbReference>
<dbReference type="PANTHER" id="PTHR18968:SF142">
    <property type="entry name" value="ACETOLACTATE SYNTHASE"/>
    <property type="match status" value="1"/>
</dbReference>
<dbReference type="CDD" id="cd07035">
    <property type="entry name" value="TPP_PYR_POX_like"/>
    <property type="match status" value="1"/>
</dbReference>
<evidence type="ECO:0000256" key="3">
    <source>
        <dbReference type="RuleBase" id="RU362132"/>
    </source>
</evidence>
<dbReference type="InterPro" id="IPR012000">
    <property type="entry name" value="Thiamin_PyroP_enz_cen_dom"/>
</dbReference>
<dbReference type="InterPro" id="IPR045229">
    <property type="entry name" value="TPP_enz"/>
</dbReference>
<keyword evidence="7" id="KW-0808">Transferase</keyword>
<dbReference type="EC" id="2.2.1.6" evidence="7"/>
<dbReference type="GO" id="GO:0050660">
    <property type="term" value="F:flavin adenine dinucleotide binding"/>
    <property type="evidence" value="ECO:0007669"/>
    <property type="project" value="TreeGrafter"/>
</dbReference>
<gene>
    <name evidence="7" type="ORF">HNQ46_001196</name>
</gene>
<accession>A0A7W9SFG5</accession>
<dbReference type="GO" id="GO:0003984">
    <property type="term" value="F:acetolactate synthase activity"/>
    <property type="evidence" value="ECO:0007669"/>
    <property type="project" value="UniProtKB-EC"/>
</dbReference>